<evidence type="ECO:0000313" key="2">
    <source>
        <dbReference type="EMBL" id="KAK4472956.1"/>
    </source>
</evidence>
<feature type="signal peptide" evidence="1">
    <location>
        <begin position="1"/>
        <end position="23"/>
    </location>
</feature>
<organism evidence="2 3">
    <name type="scientific">Schistosoma mekongi</name>
    <name type="common">Parasitic worm</name>
    <dbReference type="NCBI Taxonomy" id="38744"/>
    <lineage>
        <taxon>Eukaryota</taxon>
        <taxon>Metazoa</taxon>
        <taxon>Spiralia</taxon>
        <taxon>Lophotrochozoa</taxon>
        <taxon>Platyhelminthes</taxon>
        <taxon>Trematoda</taxon>
        <taxon>Digenea</taxon>
        <taxon>Strigeidida</taxon>
        <taxon>Schistosomatoidea</taxon>
        <taxon>Schistosomatidae</taxon>
        <taxon>Schistosoma</taxon>
    </lineage>
</organism>
<dbReference type="AlphaFoldDB" id="A0AAE1ZEV9"/>
<feature type="chain" id="PRO_5042227461" evidence="1">
    <location>
        <begin position="24"/>
        <end position="121"/>
    </location>
</feature>
<dbReference type="Proteomes" id="UP001292079">
    <property type="component" value="Unassembled WGS sequence"/>
</dbReference>
<accession>A0AAE1ZEV9</accession>
<reference evidence="2" key="2">
    <citation type="journal article" date="2023" name="Infect Dis Poverty">
        <title>Chromosome-scale genome of the human blood fluke Schistosoma mekongi and its implications for public health.</title>
        <authorList>
            <person name="Zhou M."/>
            <person name="Xu L."/>
            <person name="Xu D."/>
            <person name="Chen W."/>
            <person name="Khan J."/>
            <person name="Hu Y."/>
            <person name="Huang H."/>
            <person name="Wei H."/>
            <person name="Zhang Y."/>
            <person name="Chusongsang P."/>
            <person name="Tanasarnprasert K."/>
            <person name="Hu X."/>
            <person name="Limpanont Y."/>
            <person name="Lv Z."/>
        </authorList>
    </citation>
    <scope>NUCLEOTIDE SEQUENCE</scope>
    <source>
        <strain evidence="2">LV_2022a</strain>
    </source>
</reference>
<gene>
    <name evidence="2" type="ORF">MN116_004158</name>
</gene>
<evidence type="ECO:0000256" key="1">
    <source>
        <dbReference type="SAM" id="SignalP"/>
    </source>
</evidence>
<sequence length="121" mass="14127">MKQFIKIITLIVLCSMIENISVSQSVSLKQIDPDNEALMNEYFSSEKVDEAAEYCLRLFGSKKHASTYSNNNNELDTSTSSYAARKFKWRHCILKELERINHGLYTWNIGPFFRHNENIEE</sequence>
<protein>
    <submittedName>
        <fullName evidence="2">Uncharacterized protein</fullName>
    </submittedName>
</protein>
<evidence type="ECO:0000313" key="3">
    <source>
        <dbReference type="Proteomes" id="UP001292079"/>
    </source>
</evidence>
<comment type="caution">
    <text evidence="2">The sequence shown here is derived from an EMBL/GenBank/DDBJ whole genome shotgun (WGS) entry which is preliminary data.</text>
</comment>
<proteinExistence type="predicted"/>
<reference evidence="2" key="1">
    <citation type="submission" date="2022-04" db="EMBL/GenBank/DDBJ databases">
        <authorList>
            <person name="Xu L."/>
            <person name="Lv Z."/>
        </authorList>
    </citation>
    <scope>NUCLEOTIDE SEQUENCE</scope>
    <source>
        <strain evidence="2">LV_2022a</strain>
    </source>
</reference>
<dbReference type="EMBL" id="JALJAT010000002">
    <property type="protein sequence ID" value="KAK4472956.1"/>
    <property type="molecule type" value="Genomic_DNA"/>
</dbReference>
<name>A0AAE1ZEV9_SCHME</name>
<keyword evidence="3" id="KW-1185">Reference proteome</keyword>
<keyword evidence="1" id="KW-0732">Signal</keyword>